<evidence type="ECO:0000256" key="3">
    <source>
        <dbReference type="ARBA" id="ARBA00022737"/>
    </source>
</evidence>
<keyword evidence="2 4" id="KW-0732">Signal</keyword>
<dbReference type="InterPro" id="IPR001611">
    <property type="entry name" value="Leu-rich_rpt"/>
</dbReference>
<evidence type="ECO:0000313" key="6">
    <source>
        <dbReference type="Proteomes" id="UP000749559"/>
    </source>
</evidence>
<dbReference type="Pfam" id="PF13855">
    <property type="entry name" value="LRR_8"/>
    <property type="match status" value="2"/>
</dbReference>
<feature type="signal peptide" evidence="4">
    <location>
        <begin position="1"/>
        <end position="26"/>
    </location>
</feature>
<keyword evidence="3" id="KW-0677">Repeat</keyword>
<evidence type="ECO:0000256" key="1">
    <source>
        <dbReference type="ARBA" id="ARBA00022614"/>
    </source>
</evidence>
<name>A0A8S4MY59_OWEFU</name>
<reference evidence="5" key="1">
    <citation type="submission" date="2022-03" db="EMBL/GenBank/DDBJ databases">
        <authorList>
            <person name="Martin C."/>
        </authorList>
    </citation>
    <scope>NUCLEOTIDE SEQUENCE</scope>
</reference>
<sequence>MEMKDLKIWILHLALCCMLIPIYVTAYPLSPIPGRDHAPSGSKCPYKCMCQNNQIFCNGVMLRSVPLDIPIPTVYLNLRGNIIKQLSMNSTFPKLENLQGLLLGGNKIAHIDDGVLMKMRQLMMLDLSKNSLVKVTANTFHGARYLWTLSLATNQLEKIGDALEDLRALSILNLASNKLKAINENDFKHNTKLKLLDLSKNKISFIHPSAFKDLPNLQYLLLKFNP</sequence>
<gene>
    <name evidence="5" type="ORF">OFUS_LOCUS1313</name>
</gene>
<dbReference type="OrthoDB" id="6134357at2759"/>
<feature type="non-terminal residue" evidence="5">
    <location>
        <position position="226"/>
    </location>
</feature>
<dbReference type="EMBL" id="CAIIXF020000001">
    <property type="protein sequence ID" value="CAH1773763.1"/>
    <property type="molecule type" value="Genomic_DNA"/>
</dbReference>
<evidence type="ECO:0000313" key="5">
    <source>
        <dbReference type="EMBL" id="CAH1773763.1"/>
    </source>
</evidence>
<dbReference type="InterPro" id="IPR003591">
    <property type="entry name" value="Leu-rich_rpt_typical-subtyp"/>
</dbReference>
<dbReference type="PROSITE" id="PS51450">
    <property type="entry name" value="LRR"/>
    <property type="match status" value="1"/>
</dbReference>
<feature type="chain" id="PRO_5035750940" evidence="4">
    <location>
        <begin position="27"/>
        <end position="226"/>
    </location>
</feature>
<evidence type="ECO:0000256" key="2">
    <source>
        <dbReference type="ARBA" id="ARBA00022729"/>
    </source>
</evidence>
<dbReference type="SUPFAM" id="SSF52058">
    <property type="entry name" value="L domain-like"/>
    <property type="match status" value="1"/>
</dbReference>
<organism evidence="5 6">
    <name type="scientific">Owenia fusiformis</name>
    <name type="common">Polychaete worm</name>
    <dbReference type="NCBI Taxonomy" id="6347"/>
    <lineage>
        <taxon>Eukaryota</taxon>
        <taxon>Metazoa</taxon>
        <taxon>Spiralia</taxon>
        <taxon>Lophotrochozoa</taxon>
        <taxon>Annelida</taxon>
        <taxon>Polychaeta</taxon>
        <taxon>Sedentaria</taxon>
        <taxon>Canalipalpata</taxon>
        <taxon>Sabellida</taxon>
        <taxon>Oweniida</taxon>
        <taxon>Oweniidae</taxon>
        <taxon>Owenia</taxon>
    </lineage>
</organism>
<protein>
    <submittedName>
        <fullName evidence="5">Uncharacterized protein</fullName>
    </submittedName>
</protein>
<dbReference type="AlphaFoldDB" id="A0A8S4MY59"/>
<accession>A0A8S4MY59</accession>
<dbReference type="InterPro" id="IPR032675">
    <property type="entry name" value="LRR_dom_sf"/>
</dbReference>
<evidence type="ECO:0000256" key="4">
    <source>
        <dbReference type="SAM" id="SignalP"/>
    </source>
</evidence>
<dbReference type="SMART" id="SM00369">
    <property type="entry name" value="LRR_TYP"/>
    <property type="match status" value="4"/>
</dbReference>
<dbReference type="PANTHER" id="PTHR24369">
    <property type="entry name" value="ANTIGEN BSP, PUTATIVE-RELATED"/>
    <property type="match status" value="1"/>
</dbReference>
<dbReference type="GO" id="GO:0005886">
    <property type="term" value="C:plasma membrane"/>
    <property type="evidence" value="ECO:0007669"/>
    <property type="project" value="TreeGrafter"/>
</dbReference>
<dbReference type="Gene3D" id="3.80.10.10">
    <property type="entry name" value="Ribonuclease Inhibitor"/>
    <property type="match status" value="2"/>
</dbReference>
<keyword evidence="6" id="KW-1185">Reference proteome</keyword>
<comment type="caution">
    <text evidence="5">The sequence shown here is derived from an EMBL/GenBank/DDBJ whole genome shotgun (WGS) entry which is preliminary data.</text>
</comment>
<keyword evidence="1" id="KW-0433">Leucine-rich repeat</keyword>
<dbReference type="Proteomes" id="UP000749559">
    <property type="component" value="Unassembled WGS sequence"/>
</dbReference>
<dbReference type="PANTHER" id="PTHR24369:SF210">
    <property type="entry name" value="CHAOPTIN-RELATED"/>
    <property type="match status" value="1"/>
</dbReference>
<dbReference type="InterPro" id="IPR050541">
    <property type="entry name" value="LRR_TM_domain-containing"/>
</dbReference>
<proteinExistence type="predicted"/>